<sequence length="98" mass="10915">MPRPNAAADVELLRVFSTLMDERSLARAATRLGRSRDAVDTALRHLRRIFGDPLLLKDGARMAPTERALALEASLRPTFGPPAQEPPSASRRRARWRA</sequence>
<protein>
    <submittedName>
        <fullName evidence="7">LysR family transcriptional regulator</fullName>
    </submittedName>
</protein>
<comment type="caution">
    <text evidence="7">The sequence shown here is derived from an EMBL/GenBank/DDBJ whole genome shotgun (WGS) entry which is preliminary data.</text>
</comment>
<keyword evidence="2" id="KW-0805">Transcription regulation</keyword>
<evidence type="ECO:0000256" key="2">
    <source>
        <dbReference type="ARBA" id="ARBA00023015"/>
    </source>
</evidence>
<dbReference type="Proteomes" id="UP001365846">
    <property type="component" value="Unassembled WGS sequence"/>
</dbReference>
<dbReference type="PANTHER" id="PTHR30118:SF15">
    <property type="entry name" value="TRANSCRIPTIONAL REGULATORY PROTEIN"/>
    <property type="match status" value="1"/>
</dbReference>
<evidence type="ECO:0000256" key="5">
    <source>
        <dbReference type="SAM" id="MobiDB-lite"/>
    </source>
</evidence>
<gene>
    <name evidence="7" type="ORF">WKW77_19545</name>
</gene>
<dbReference type="PROSITE" id="PS50931">
    <property type="entry name" value="HTH_LYSR"/>
    <property type="match status" value="1"/>
</dbReference>
<evidence type="ECO:0000256" key="4">
    <source>
        <dbReference type="ARBA" id="ARBA00023163"/>
    </source>
</evidence>
<evidence type="ECO:0000313" key="7">
    <source>
        <dbReference type="EMBL" id="MEJ8813291.1"/>
    </source>
</evidence>
<dbReference type="InterPro" id="IPR036388">
    <property type="entry name" value="WH-like_DNA-bd_sf"/>
</dbReference>
<evidence type="ECO:0000313" key="8">
    <source>
        <dbReference type="Proteomes" id="UP001365846"/>
    </source>
</evidence>
<keyword evidence="4" id="KW-0804">Transcription</keyword>
<feature type="domain" description="HTH lysR-type" evidence="6">
    <location>
        <begin position="9"/>
        <end position="65"/>
    </location>
</feature>
<keyword evidence="8" id="KW-1185">Reference proteome</keyword>
<evidence type="ECO:0000256" key="1">
    <source>
        <dbReference type="ARBA" id="ARBA00009437"/>
    </source>
</evidence>
<reference evidence="7 8" key="1">
    <citation type="submission" date="2024-03" db="EMBL/GenBank/DDBJ databases">
        <title>Novel species of the genus Variovorax.</title>
        <authorList>
            <person name="Liu Q."/>
            <person name="Xin Y.-H."/>
        </authorList>
    </citation>
    <scope>NUCLEOTIDE SEQUENCE [LARGE SCALE GENOMIC DNA]</scope>
    <source>
        <strain evidence="7 8">KACC 18899</strain>
    </source>
</reference>
<accession>A0ABU8VI58</accession>
<comment type="similarity">
    <text evidence="1">Belongs to the LysR transcriptional regulatory family.</text>
</comment>
<organism evidence="7 8">
    <name type="scientific">Variovorax ureilyticus</name>
    <dbReference type="NCBI Taxonomy" id="1836198"/>
    <lineage>
        <taxon>Bacteria</taxon>
        <taxon>Pseudomonadati</taxon>
        <taxon>Pseudomonadota</taxon>
        <taxon>Betaproteobacteria</taxon>
        <taxon>Burkholderiales</taxon>
        <taxon>Comamonadaceae</taxon>
        <taxon>Variovorax</taxon>
    </lineage>
</organism>
<dbReference type="Gene3D" id="1.10.10.10">
    <property type="entry name" value="Winged helix-like DNA-binding domain superfamily/Winged helix DNA-binding domain"/>
    <property type="match status" value="1"/>
</dbReference>
<dbReference type="InterPro" id="IPR050389">
    <property type="entry name" value="LysR-type_TF"/>
</dbReference>
<proteinExistence type="inferred from homology"/>
<feature type="region of interest" description="Disordered" evidence="5">
    <location>
        <begin position="75"/>
        <end position="98"/>
    </location>
</feature>
<keyword evidence="3" id="KW-0238">DNA-binding</keyword>
<dbReference type="Pfam" id="PF00126">
    <property type="entry name" value="HTH_1"/>
    <property type="match status" value="1"/>
</dbReference>
<evidence type="ECO:0000259" key="6">
    <source>
        <dbReference type="PROSITE" id="PS50931"/>
    </source>
</evidence>
<dbReference type="EMBL" id="JBBKZU010000008">
    <property type="protein sequence ID" value="MEJ8813291.1"/>
    <property type="molecule type" value="Genomic_DNA"/>
</dbReference>
<dbReference type="InterPro" id="IPR036390">
    <property type="entry name" value="WH_DNA-bd_sf"/>
</dbReference>
<name>A0ABU8VI58_9BURK</name>
<dbReference type="PANTHER" id="PTHR30118">
    <property type="entry name" value="HTH-TYPE TRANSCRIPTIONAL REGULATOR LEUO-RELATED"/>
    <property type="match status" value="1"/>
</dbReference>
<dbReference type="InterPro" id="IPR000847">
    <property type="entry name" value="LysR_HTH_N"/>
</dbReference>
<dbReference type="SUPFAM" id="SSF46785">
    <property type="entry name" value="Winged helix' DNA-binding domain"/>
    <property type="match status" value="1"/>
</dbReference>
<evidence type="ECO:0000256" key="3">
    <source>
        <dbReference type="ARBA" id="ARBA00023125"/>
    </source>
</evidence>
<dbReference type="RefSeq" id="WP_340358528.1">
    <property type="nucleotide sequence ID" value="NZ_JBBKZU010000008.1"/>
</dbReference>